<dbReference type="InterPro" id="IPR029057">
    <property type="entry name" value="PRTase-like"/>
</dbReference>
<dbReference type="InterPro" id="IPR000836">
    <property type="entry name" value="PRTase_dom"/>
</dbReference>
<evidence type="ECO:0000313" key="4">
    <source>
        <dbReference type="EMBL" id="OGD72519.1"/>
    </source>
</evidence>
<dbReference type="GO" id="GO:0000287">
    <property type="term" value="F:magnesium ion binding"/>
    <property type="evidence" value="ECO:0007669"/>
    <property type="project" value="TreeGrafter"/>
</dbReference>
<evidence type="ECO:0000256" key="2">
    <source>
        <dbReference type="ARBA" id="ARBA00049402"/>
    </source>
</evidence>
<organism evidence="4 5">
    <name type="scientific">Candidatus Coatesbacteria bacterium RBG_13_66_14</name>
    <dbReference type="NCBI Taxonomy" id="1817816"/>
    <lineage>
        <taxon>Bacteria</taxon>
        <taxon>Candidatus Coatesiibacteriota</taxon>
    </lineage>
</organism>
<comment type="caution">
    <text evidence="4">The sequence shown here is derived from an EMBL/GenBank/DDBJ whole genome shotgun (WGS) entry which is preliminary data.</text>
</comment>
<dbReference type="PANTHER" id="PTHR43340">
    <property type="entry name" value="HYPOXANTHINE-GUANINE PHOSPHORIBOSYLTRANSFERASE"/>
    <property type="match status" value="1"/>
</dbReference>
<dbReference type="SUPFAM" id="SSF53271">
    <property type="entry name" value="PRTase-like"/>
    <property type="match status" value="1"/>
</dbReference>
<dbReference type="AlphaFoldDB" id="A0A1F5EYR9"/>
<accession>A0A1F5EYR9</accession>
<dbReference type="GO" id="GO:0032263">
    <property type="term" value="P:GMP salvage"/>
    <property type="evidence" value="ECO:0007669"/>
    <property type="project" value="TreeGrafter"/>
</dbReference>
<dbReference type="GO" id="GO:0046100">
    <property type="term" value="P:hypoxanthine metabolic process"/>
    <property type="evidence" value="ECO:0007669"/>
    <property type="project" value="TreeGrafter"/>
</dbReference>
<dbReference type="Proteomes" id="UP000177187">
    <property type="component" value="Unassembled WGS sequence"/>
</dbReference>
<proteinExistence type="predicted"/>
<feature type="domain" description="Phosphoribosyltransferase" evidence="3">
    <location>
        <begin position="9"/>
        <end position="154"/>
    </location>
</feature>
<dbReference type="GO" id="GO:0006178">
    <property type="term" value="P:guanine salvage"/>
    <property type="evidence" value="ECO:0007669"/>
    <property type="project" value="TreeGrafter"/>
</dbReference>
<evidence type="ECO:0000256" key="1">
    <source>
        <dbReference type="ARBA" id="ARBA00048811"/>
    </source>
</evidence>
<dbReference type="Pfam" id="PF00156">
    <property type="entry name" value="Pribosyltran"/>
    <property type="match status" value="1"/>
</dbReference>
<dbReference type="GO" id="GO:0004422">
    <property type="term" value="F:hypoxanthine phosphoribosyltransferase activity"/>
    <property type="evidence" value="ECO:0007669"/>
    <property type="project" value="TreeGrafter"/>
</dbReference>
<comment type="catalytic activity">
    <reaction evidence="2">
        <text>IMP + diphosphate = hypoxanthine + 5-phospho-alpha-D-ribose 1-diphosphate</text>
        <dbReference type="Rhea" id="RHEA:17973"/>
        <dbReference type="ChEBI" id="CHEBI:17368"/>
        <dbReference type="ChEBI" id="CHEBI:33019"/>
        <dbReference type="ChEBI" id="CHEBI:58017"/>
        <dbReference type="ChEBI" id="CHEBI:58053"/>
        <dbReference type="EC" id="2.4.2.8"/>
    </reaction>
    <physiologicalReaction direction="right-to-left" evidence="2">
        <dbReference type="Rhea" id="RHEA:17975"/>
    </physiologicalReaction>
</comment>
<gene>
    <name evidence="4" type="ORF">A2Y64_03230</name>
</gene>
<name>A0A1F5EYR9_9BACT</name>
<dbReference type="STRING" id="1817816.A2Y64_03230"/>
<dbReference type="CDD" id="cd06223">
    <property type="entry name" value="PRTases_typeI"/>
    <property type="match status" value="1"/>
</dbReference>
<protein>
    <recommendedName>
        <fullName evidence="3">Phosphoribosyltransferase domain-containing protein</fullName>
    </recommendedName>
</protein>
<sequence length="172" mass="19264">MQVVFSERDIAERVGGLAREINADLGGGPLLVLGVLKGSVIFMADLIRRLEMPLRFEVVALSSYRDGDEPGELHFYGMLPEARPGERILVVEDIVDTGRTLTELRRHLDAHYGRPVSVCVFLNKPGRRRRPVAVDYTGFTYPGDGFVVGYGLDYAGRYRNLPFIALLEPEDR</sequence>
<dbReference type="InterPro" id="IPR050408">
    <property type="entry name" value="HGPRT"/>
</dbReference>
<dbReference type="Gene3D" id="3.40.50.2020">
    <property type="match status" value="1"/>
</dbReference>
<dbReference type="EMBL" id="MFAF01000118">
    <property type="protein sequence ID" value="OGD72519.1"/>
    <property type="molecule type" value="Genomic_DNA"/>
</dbReference>
<comment type="catalytic activity">
    <reaction evidence="1">
        <text>GMP + diphosphate = guanine + 5-phospho-alpha-D-ribose 1-diphosphate</text>
        <dbReference type="Rhea" id="RHEA:25424"/>
        <dbReference type="ChEBI" id="CHEBI:16235"/>
        <dbReference type="ChEBI" id="CHEBI:33019"/>
        <dbReference type="ChEBI" id="CHEBI:58017"/>
        <dbReference type="ChEBI" id="CHEBI:58115"/>
        <dbReference type="EC" id="2.4.2.8"/>
    </reaction>
    <physiologicalReaction direction="right-to-left" evidence="1">
        <dbReference type="Rhea" id="RHEA:25426"/>
    </physiologicalReaction>
</comment>
<evidence type="ECO:0000259" key="3">
    <source>
        <dbReference type="Pfam" id="PF00156"/>
    </source>
</evidence>
<dbReference type="GO" id="GO:0032264">
    <property type="term" value="P:IMP salvage"/>
    <property type="evidence" value="ECO:0007669"/>
    <property type="project" value="TreeGrafter"/>
</dbReference>
<reference evidence="4 5" key="1">
    <citation type="journal article" date="2016" name="Nat. Commun.">
        <title>Thousands of microbial genomes shed light on interconnected biogeochemical processes in an aquifer system.</title>
        <authorList>
            <person name="Anantharaman K."/>
            <person name="Brown C.T."/>
            <person name="Hug L.A."/>
            <person name="Sharon I."/>
            <person name="Castelle C.J."/>
            <person name="Probst A.J."/>
            <person name="Thomas B.C."/>
            <person name="Singh A."/>
            <person name="Wilkins M.J."/>
            <person name="Karaoz U."/>
            <person name="Brodie E.L."/>
            <person name="Williams K.H."/>
            <person name="Hubbard S.S."/>
            <person name="Banfield J.F."/>
        </authorList>
    </citation>
    <scope>NUCLEOTIDE SEQUENCE [LARGE SCALE GENOMIC DNA]</scope>
</reference>
<evidence type="ECO:0000313" key="5">
    <source>
        <dbReference type="Proteomes" id="UP000177187"/>
    </source>
</evidence>
<dbReference type="GO" id="GO:0005829">
    <property type="term" value="C:cytosol"/>
    <property type="evidence" value="ECO:0007669"/>
    <property type="project" value="TreeGrafter"/>
</dbReference>
<dbReference type="PANTHER" id="PTHR43340:SF1">
    <property type="entry name" value="HYPOXANTHINE PHOSPHORIBOSYLTRANSFERASE"/>
    <property type="match status" value="1"/>
</dbReference>